<feature type="domain" description="Secretin N-terminal" evidence="7">
    <location>
        <begin position="192"/>
        <end position="270"/>
    </location>
</feature>
<gene>
    <name evidence="8" type="ORF">GEA64_11600</name>
</gene>
<comment type="caution">
    <text evidence="8">The sequence shown here is derived from an EMBL/GenBank/DDBJ whole genome shotgun (WGS) entry which is preliminary data.</text>
</comment>
<dbReference type="InterPro" id="IPR050810">
    <property type="entry name" value="Bact_Secretion_Sys_Channel"/>
</dbReference>
<evidence type="ECO:0000256" key="2">
    <source>
        <dbReference type="ARBA" id="ARBA00022729"/>
    </source>
</evidence>
<evidence type="ECO:0000256" key="4">
    <source>
        <dbReference type="SAM" id="MobiDB-lite"/>
    </source>
</evidence>
<evidence type="ECO:0000313" key="8">
    <source>
        <dbReference type="EMBL" id="MQL48569.1"/>
    </source>
</evidence>
<organism evidence="8 9">
    <name type="scientific">Photorhabdus khanii</name>
    <dbReference type="NCBI Taxonomy" id="1004150"/>
    <lineage>
        <taxon>Bacteria</taxon>
        <taxon>Pseudomonadati</taxon>
        <taxon>Pseudomonadota</taxon>
        <taxon>Gammaproteobacteria</taxon>
        <taxon>Enterobacterales</taxon>
        <taxon>Morganellaceae</taxon>
        <taxon>Photorhabdus</taxon>
    </lineage>
</organism>
<dbReference type="GO" id="GO:0009297">
    <property type="term" value="P:pilus assembly"/>
    <property type="evidence" value="ECO:0007669"/>
    <property type="project" value="InterPro"/>
</dbReference>
<feature type="signal peptide" evidence="5">
    <location>
        <begin position="1"/>
        <end position="25"/>
    </location>
</feature>
<dbReference type="InterPro" id="IPR013359">
    <property type="entry name" value="Pilus_4B_PilN"/>
</dbReference>
<feature type="region of interest" description="Disordered" evidence="4">
    <location>
        <begin position="490"/>
        <end position="514"/>
    </location>
</feature>
<evidence type="ECO:0000256" key="3">
    <source>
        <dbReference type="ARBA" id="ARBA00023136"/>
    </source>
</evidence>
<sequence length="533" mass="56586">MSIQFLTFSRLILLSCMAAGLSGCAAINKVDQQADTEMANATETIEGLRNSAAATAVHVHEHGYWVSTKEIPSKKESETVSCNLTLQEAEPMTLNEFAGKVKRICGVPVVISADARLAAYPSSSSGEKGSERGVVVVNSGTQPVSEGSEPEALKINVNWHGSLAGLLDSVILSSGLHWKVHNGVVSIFKTETRVFQIYALPGTDALSSSVTATTSATFGGGAGGTDSGNSGSTQTLATSLTRSVMDEIQKTVSGMLTPDEGNLTLSMATASLAVTDSPEILDRVKDYIDQQNKLLTTQVVLNVKILNLTFDRDDQYGVDWSLAYKSAHIGLVDKNSSAIDEGSINANIHILKGPFSDSTLLIKALSAQGKVSIVTQPSVTTLNLQAVPMQVATQTGYVSSISSTLTPQIGTSVGIEPATVTTGFNMLMLPYAMADKQILLQYNISLSDLKKLAKFGKEETGQVQLPTIDLRAFSQKVRLHSGETLVLSGFEQQSDTSERSGLGSPDNQFLGGSREGKRNHNVIVVMITPIVVD</sequence>
<dbReference type="InterPro" id="IPR011514">
    <property type="entry name" value="Secretin_N_2"/>
</dbReference>
<dbReference type="AlphaFoldDB" id="A0A7C9KV57"/>
<keyword evidence="3" id="KW-0472">Membrane</keyword>
<dbReference type="Proteomes" id="UP000481739">
    <property type="component" value="Unassembled WGS sequence"/>
</dbReference>
<evidence type="ECO:0000259" key="7">
    <source>
        <dbReference type="Pfam" id="PF07655"/>
    </source>
</evidence>
<evidence type="ECO:0000259" key="6">
    <source>
        <dbReference type="Pfam" id="PF00263"/>
    </source>
</evidence>
<evidence type="ECO:0000313" key="9">
    <source>
        <dbReference type="Proteomes" id="UP000481739"/>
    </source>
</evidence>
<dbReference type="GO" id="GO:0019867">
    <property type="term" value="C:outer membrane"/>
    <property type="evidence" value="ECO:0007669"/>
    <property type="project" value="InterPro"/>
</dbReference>
<dbReference type="NCBIfam" id="TIGR02520">
    <property type="entry name" value="pilus_B_mal_scr"/>
    <property type="match status" value="1"/>
</dbReference>
<dbReference type="GO" id="GO:0009306">
    <property type="term" value="P:protein secretion"/>
    <property type="evidence" value="ECO:0007669"/>
    <property type="project" value="InterPro"/>
</dbReference>
<evidence type="ECO:0000256" key="1">
    <source>
        <dbReference type="ARBA" id="ARBA00004370"/>
    </source>
</evidence>
<dbReference type="EMBL" id="WHZZ01000003">
    <property type="protein sequence ID" value="MQL48569.1"/>
    <property type="molecule type" value="Genomic_DNA"/>
</dbReference>
<dbReference type="PANTHER" id="PTHR30332:SF24">
    <property type="entry name" value="SECRETIN GSPD-RELATED"/>
    <property type="match status" value="1"/>
</dbReference>
<dbReference type="Pfam" id="PF07655">
    <property type="entry name" value="Secretin_N_2"/>
    <property type="match status" value="1"/>
</dbReference>
<keyword evidence="2 5" id="KW-0732">Signal</keyword>
<protein>
    <submittedName>
        <fullName evidence="8">PilN family type IVB pilus formation outer membrane protein</fullName>
    </submittedName>
</protein>
<dbReference type="PANTHER" id="PTHR30332">
    <property type="entry name" value="PROBABLE GENERAL SECRETION PATHWAY PROTEIN D"/>
    <property type="match status" value="1"/>
</dbReference>
<comment type="subcellular location">
    <subcellularLocation>
        <location evidence="1">Membrane</location>
    </subcellularLocation>
</comment>
<accession>A0A7C9KV57</accession>
<evidence type="ECO:0000256" key="5">
    <source>
        <dbReference type="SAM" id="SignalP"/>
    </source>
</evidence>
<feature type="chain" id="PRO_5028861803" evidence="5">
    <location>
        <begin position="26"/>
        <end position="533"/>
    </location>
</feature>
<name>A0A7C9KV57_9GAMM</name>
<proteinExistence type="predicted"/>
<dbReference type="Pfam" id="PF00263">
    <property type="entry name" value="Secretin"/>
    <property type="match status" value="1"/>
</dbReference>
<reference evidence="8 9" key="1">
    <citation type="journal article" date="2019" name="Nature">
        <title>A new antibiotic selectively kills Gram-negative pathogens.</title>
        <authorList>
            <person name="Imai Y."/>
            <person name="Meyer K.J."/>
            <person name="Iinishi A."/>
            <person name="Favre-Godal Q."/>
            <person name="Green R."/>
            <person name="Manuse S."/>
            <person name="Caboni M."/>
            <person name="Mori M."/>
            <person name="Niles S."/>
            <person name="Ghiglieri M."/>
            <person name="Honrao C."/>
            <person name="Ma X."/>
            <person name="Guo J.J."/>
            <person name="Makriyannis A."/>
            <person name="Linares-Otoya L."/>
            <person name="Boehringer N."/>
            <person name="Wuisan Z.G."/>
            <person name="Kaur H."/>
            <person name="Wu R."/>
            <person name="Mateus A."/>
            <person name="Typas A."/>
            <person name="Savitski M.M."/>
            <person name="Espinoza J.L."/>
            <person name="O'Rourke A."/>
            <person name="Nelson K.E."/>
            <person name="Hiller S."/>
            <person name="Noinaj N."/>
            <person name="Schaeberle T.F."/>
            <person name="D'Onofrio A."/>
            <person name="Lewis K."/>
        </authorList>
    </citation>
    <scope>NUCLEOTIDE SEQUENCE [LARGE SCALE GENOMIC DNA]</scope>
    <source>
        <strain evidence="8 9">HGB 1456</strain>
    </source>
</reference>
<feature type="domain" description="Type II/III secretion system secretin-like" evidence="6">
    <location>
        <begin position="364"/>
        <end position="532"/>
    </location>
</feature>
<dbReference type="InterPro" id="IPR004846">
    <property type="entry name" value="T2SS/T3SS_dom"/>
</dbReference>
<dbReference type="RefSeq" id="WP_152962906.1">
    <property type="nucleotide sequence ID" value="NZ_CAWOZU010000018.1"/>
</dbReference>